<evidence type="ECO:0000256" key="5">
    <source>
        <dbReference type="ARBA" id="ARBA00023180"/>
    </source>
</evidence>
<evidence type="ECO:0000259" key="6">
    <source>
        <dbReference type="PROSITE" id="PS51767"/>
    </source>
</evidence>
<evidence type="ECO:0000313" key="8">
    <source>
        <dbReference type="Proteomes" id="UP001318860"/>
    </source>
</evidence>
<name>A0ABR0W179_REHGL</name>
<dbReference type="PANTHER" id="PTHR47967:SF128">
    <property type="entry name" value="ASPARTIC PROTEINASE CDR1-LIKE"/>
    <property type="match status" value="1"/>
</dbReference>
<evidence type="ECO:0000256" key="2">
    <source>
        <dbReference type="ARBA" id="ARBA00022670"/>
    </source>
</evidence>
<dbReference type="Pfam" id="PF14543">
    <property type="entry name" value="TAXi_N"/>
    <property type="match status" value="2"/>
</dbReference>
<proteinExistence type="inferred from homology"/>
<dbReference type="CDD" id="cd05476">
    <property type="entry name" value="pepsin_A_like_plant"/>
    <property type="match status" value="1"/>
</dbReference>
<dbReference type="PROSITE" id="PS51767">
    <property type="entry name" value="PEPTIDASE_A1"/>
    <property type="match status" value="1"/>
</dbReference>
<evidence type="ECO:0000256" key="1">
    <source>
        <dbReference type="ARBA" id="ARBA00007447"/>
    </source>
</evidence>
<dbReference type="InterPro" id="IPR034161">
    <property type="entry name" value="Pepsin-like_plant"/>
</dbReference>
<evidence type="ECO:0000256" key="4">
    <source>
        <dbReference type="ARBA" id="ARBA00022801"/>
    </source>
</evidence>
<keyword evidence="8" id="KW-1185">Reference proteome</keyword>
<dbReference type="PANTHER" id="PTHR47967">
    <property type="entry name" value="OS07G0603500 PROTEIN-RELATED"/>
    <property type="match status" value="1"/>
</dbReference>
<reference evidence="7 8" key="1">
    <citation type="journal article" date="2021" name="Comput. Struct. Biotechnol. J.">
        <title>De novo genome assembly of the potent medicinal plant Rehmannia glutinosa using nanopore technology.</title>
        <authorList>
            <person name="Ma L."/>
            <person name="Dong C."/>
            <person name="Song C."/>
            <person name="Wang X."/>
            <person name="Zheng X."/>
            <person name="Niu Y."/>
            <person name="Chen S."/>
            <person name="Feng W."/>
        </authorList>
    </citation>
    <scope>NUCLEOTIDE SEQUENCE [LARGE SCALE GENOMIC DNA]</scope>
    <source>
        <strain evidence="7">DH-2019</strain>
    </source>
</reference>
<dbReference type="InterPro" id="IPR021109">
    <property type="entry name" value="Peptidase_aspartic_dom_sf"/>
</dbReference>
<dbReference type="InterPro" id="IPR033121">
    <property type="entry name" value="PEPTIDASE_A1"/>
</dbReference>
<comment type="similarity">
    <text evidence="1">Belongs to the peptidase A1 family.</text>
</comment>
<accession>A0ABR0W179</accession>
<protein>
    <recommendedName>
        <fullName evidence="6">Peptidase A1 domain-containing protein</fullName>
    </recommendedName>
</protein>
<evidence type="ECO:0000256" key="3">
    <source>
        <dbReference type="ARBA" id="ARBA00022750"/>
    </source>
</evidence>
<keyword evidence="5" id="KW-0325">Glycoprotein</keyword>
<feature type="domain" description="Peptidase A1" evidence="6">
    <location>
        <begin position="21"/>
        <end position="370"/>
    </location>
</feature>
<comment type="caution">
    <text evidence="7">The sequence shown here is derived from an EMBL/GenBank/DDBJ whole genome shotgun (WGS) entry which is preliminary data.</text>
</comment>
<dbReference type="Gene3D" id="2.40.70.10">
    <property type="entry name" value="Acid Proteases"/>
    <property type="match status" value="2"/>
</dbReference>
<organism evidence="7 8">
    <name type="scientific">Rehmannia glutinosa</name>
    <name type="common">Chinese foxglove</name>
    <dbReference type="NCBI Taxonomy" id="99300"/>
    <lineage>
        <taxon>Eukaryota</taxon>
        <taxon>Viridiplantae</taxon>
        <taxon>Streptophyta</taxon>
        <taxon>Embryophyta</taxon>
        <taxon>Tracheophyta</taxon>
        <taxon>Spermatophyta</taxon>
        <taxon>Magnoliopsida</taxon>
        <taxon>eudicotyledons</taxon>
        <taxon>Gunneridae</taxon>
        <taxon>Pentapetalae</taxon>
        <taxon>asterids</taxon>
        <taxon>lamiids</taxon>
        <taxon>Lamiales</taxon>
        <taxon>Orobanchaceae</taxon>
        <taxon>Rehmannieae</taxon>
        <taxon>Rehmannia</taxon>
    </lineage>
</organism>
<dbReference type="SUPFAM" id="SSF50630">
    <property type="entry name" value="Acid proteases"/>
    <property type="match status" value="1"/>
</dbReference>
<dbReference type="InterPro" id="IPR032861">
    <property type="entry name" value="TAXi_N"/>
</dbReference>
<dbReference type="EMBL" id="JABTTQ020000153">
    <property type="protein sequence ID" value="KAK6141317.1"/>
    <property type="molecule type" value="Genomic_DNA"/>
</dbReference>
<keyword evidence="2" id="KW-0645">Protease</keyword>
<dbReference type="Pfam" id="PF14541">
    <property type="entry name" value="TAXi_C"/>
    <property type="match status" value="1"/>
</dbReference>
<dbReference type="Proteomes" id="UP001318860">
    <property type="component" value="Unassembled WGS sequence"/>
</dbReference>
<keyword evidence="4" id="KW-0378">Hydrolase</keyword>
<evidence type="ECO:0000313" key="7">
    <source>
        <dbReference type="EMBL" id="KAK6141317.1"/>
    </source>
</evidence>
<dbReference type="InterPro" id="IPR051708">
    <property type="entry name" value="Plant_Aspart_Prot_A1"/>
</dbReference>
<sequence length="378" mass="43115">MANTSSSSTIRAHIDVQLFHYIVKIGIGTFKTKPPYKEYYLDIDTGSSLIWIQCDGCTKCFKQTPNPFPKEKSSSFHPILRENKHVLYQCKYEDGDNTNGILARETFYLRSNTGGLEKLENIQFGCGVHNEMQYGDYKNNKIAGMIGLGWDDISFVKQLGLKSKGKFSYCLPVVSSGKTPSTFLRFGDDIAHKKNSKSTPLYRREKKSPYYVQLLGISINKTRLNISPEVFAFKNNKRSGCVIDSGTHYSRIVTHAFDILKLELEKYFSKFKGLKKIKGNLGLEICYQRSKPEGFNNLPDITFHLQGSEANFVMKAEAAFEVVGRFIPIRLREYFCLAIIRDNVESIIGAYQQTNHMIIHDTKNKKLVFYPEDCSKNS</sequence>
<dbReference type="InterPro" id="IPR032799">
    <property type="entry name" value="TAXi_C"/>
</dbReference>
<keyword evidence="3" id="KW-0064">Aspartyl protease</keyword>
<gene>
    <name evidence="7" type="ORF">DH2020_024953</name>
</gene>